<dbReference type="AlphaFoldDB" id="A0A1G6KH36"/>
<dbReference type="STRING" id="938405.SAMN02927895_00710"/>
<dbReference type="Pfam" id="PF13458">
    <property type="entry name" value="Peripla_BP_6"/>
    <property type="match status" value="1"/>
</dbReference>
<keyword evidence="6" id="KW-1185">Reference proteome</keyword>
<dbReference type="Gene3D" id="3.40.50.2300">
    <property type="match status" value="2"/>
</dbReference>
<organism evidence="5 6">
    <name type="scientific">Belnapia rosea</name>
    <dbReference type="NCBI Taxonomy" id="938405"/>
    <lineage>
        <taxon>Bacteria</taxon>
        <taxon>Pseudomonadati</taxon>
        <taxon>Pseudomonadota</taxon>
        <taxon>Alphaproteobacteria</taxon>
        <taxon>Acetobacterales</taxon>
        <taxon>Roseomonadaceae</taxon>
        <taxon>Belnapia</taxon>
    </lineage>
</organism>
<sequence length="409" mass="44124">MTPTRRSLLTASVGATLMPALPRLGRAQAANTIRIGVLNDQSGTYRDISGPYGIECTRQAVQEFGNKGFNVEVVSADHQNKPDVGANIARQWYDQGVDLIIDVPTSSVGLAVNNVAREKNKAYINTGSATSDLTGAQCSPTTVHWMYDTYMLAKSTGGAMVKAGGDSWFFITADYAFGHALERDTTGFIKAAGGKVNGAVRYPFPATTDFSSFLVQAQASRAKVIGLANAGADTINSIKQAAEFGITRRGVKLAALLMFLPDVHAIGLQTAQGLVLTESFYWDLNDRTRAVTQRLQPRLKDVKPNMASIANYSCTLHFLKAVADMGVAAAKASGVEIVNRMKAMPTDDDAFGPGRIREDGRKLCPSYLFEVKSPAESKAPWDYYKLLQTTPAEEAFRPLNEGGCAFIRS</sequence>
<dbReference type="InterPro" id="IPR028082">
    <property type="entry name" value="Peripla_BP_I"/>
</dbReference>
<dbReference type="EMBL" id="FMZX01000001">
    <property type="protein sequence ID" value="SDC30340.1"/>
    <property type="molecule type" value="Genomic_DNA"/>
</dbReference>
<keyword evidence="2" id="KW-0732">Signal</keyword>
<dbReference type="SUPFAM" id="SSF53822">
    <property type="entry name" value="Periplasmic binding protein-like I"/>
    <property type="match status" value="1"/>
</dbReference>
<dbReference type="CDD" id="cd06327">
    <property type="entry name" value="PBP1_SBP-like"/>
    <property type="match status" value="1"/>
</dbReference>
<evidence type="ECO:0000256" key="3">
    <source>
        <dbReference type="ARBA" id="ARBA00022970"/>
    </source>
</evidence>
<keyword evidence="3" id="KW-0029">Amino-acid transport</keyword>
<dbReference type="InterPro" id="IPR028081">
    <property type="entry name" value="Leu-bd"/>
</dbReference>
<keyword evidence="3" id="KW-0813">Transport</keyword>
<dbReference type="Proteomes" id="UP000198925">
    <property type="component" value="Unassembled WGS sequence"/>
</dbReference>
<dbReference type="InterPro" id="IPR006311">
    <property type="entry name" value="TAT_signal"/>
</dbReference>
<reference evidence="5 6" key="1">
    <citation type="submission" date="2016-10" db="EMBL/GenBank/DDBJ databases">
        <authorList>
            <person name="de Groot N.N."/>
        </authorList>
    </citation>
    <scope>NUCLEOTIDE SEQUENCE [LARGE SCALE GENOMIC DNA]</scope>
    <source>
        <strain evidence="5 6">CPCC 100156</strain>
    </source>
</reference>
<evidence type="ECO:0000259" key="4">
    <source>
        <dbReference type="Pfam" id="PF13458"/>
    </source>
</evidence>
<dbReference type="InterPro" id="IPR051010">
    <property type="entry name" value="BCAA_transport"/>
</dbReference>
<dbReference type="PANTHER" id="PTHR30483:SF6">
    <property type="entry name" value="PERIPLASMIC BINDING PROTEIN OF ABC TRANSPORTER FOR NATURAL AMINO ACIDS"/>
    <property type="match status" value="1"/>
</dbReference>
<evidence type="ECO:0000256" key="2">
    <source>
        <dbReference type="ARBA" id="ARBA00022729"/>
    </source>
</evidence>
<accession>A0A1G6KH36</accession>
<gene>
    <name evidence="5" type="ORF">SAMN04487779_1001520</name>
</gene>
<name>A0A1G6KH36_9PROT</name>
<evidence type="ECO:0000313" key="6">
    <source>
        <dbReference type="Proteomes" id="UP000198925"/>
    </source>
</evidence>
<protein>
    <submittedName>
        <fullName evidence="5">Amino acid/amide ABC transporter substrate-binding protein, HAAT family</fullName>
    </submittedName>
</protein>
<dbReference type="RefSeq" id="WP_090660148.1">
    <property type="nucleotide sequence ID" value="NZ_FMZX01000001.1"/>
</dbReference>
<dbReference type="PROSITE" id="PS51318">
    <property type="entry name" value="TAT"/>
    <property type="match status" value="1"/>
</dbReference>
<evidence type="ECO:0000313" key="5">
    <source>
        <dbReference type="EMBL" id="SDC30340.1"/>
    </source>
</evidence>
<dbReference type="PANTHER" id="PTHR30483">
    <property type="entry name" value="LEUCINE-SPECIFIC-BINDING PROTEIN"/>
    <property type="match status" value="1"/>
</dbReference>
<comment type="similarity">
    <text evidence="1">Belongs to the leucine-binding protein family.</text>
</comment>
<dbReference type="GO" id="GO:0006865">
    <property type="term" value="P:amino acid transport"/>
    <property type="evidence" value="ECO:0007669"/>
    <property type="project" value="UniProtKB-KW"/>
</dbReference>
<proteinExistence type="inferred from homology"/>
<evidence type="ECO:0000256" key="1">
    <source>
        <dbReference type="ARBA" id="ARBA00010062"/>
    </source>
</evidence>
<feature type="domain" description="Leucine-binding protein" evidence="4">
    <location>
        <begin position="32"/>
        <end position="372"/>
    </location>
</feature>